<organism evidence="11 12">
    <name type="scientific">Schizosaccharomyces octosporus (strain yFS286)</name>
    <name type="common">Fission yeast</name>
    <name type="synonym">Octosporomyces octosporus</name>
    <dbReference type="NCBI Taxonomy" id="483514"/>
    <lineage>
        <taxon>Eukaryota</taxon>
        <taxon>Fungi</taxon>
        <taxon>Dikarya</taxon>
        <taxon>Ascomycota</taxon>
        <taxon>Taphrinomycotina</taxon>
        <taxon>Schizosaccharomycetes</taxon>
        <taxon>Schizosaccharomycetales</taxon>
        <taxon>Schizosaccharomycetaceae</taxon>
        <taxon>Schizosaccharomyces</taxon>
    </lineage>
</organism>
<dbReference type="GO" id="GO:0003727">
    <property type="term" value="F:single-stranded RNA binding"/>
    <property type="evidence" value="ECO:0007669"/>
    <property type="project" value="EnsemblFungi"/>
</dbReference>
<dbReference type="GO" id="GO:0005524">
    <property type="term" value="F:ATP binding"/>
    <property type="evidence" value="ECO:0007669"/>
    <property type="project" value="EnsemblFungi"/>
</dbReference>
<dbReference type="RefSeq" id="XP_013020521.1">
    <property type="nucleotide sequence ID" value="XM_013165067.1"/>
</dbReference>
<dbReference type="PROSITE" id="PS00893">
    <property type="entry name" value="NUDIX_BOX"/>
    <property type="match status" value="1"/>
</dbReference>
<dbReference type="Pfam" id="PF05026">
    <property type="entry name" value="DCP2"/>
    <property type="match status" value="1"/>
</dbReference>
<feature type="domain" description="Nudix hydrolase" evidence="10">
    <location>
        <begin position="94"/>
        <end position="227"/>
    </location>
</feature>
<evidence type="ECO:0000256" key="7">
    <source>
        <dbReference type="ARBA" id="ARBA00022884"/>
    </source>
</evidence>
<dbReference type="SUPFAM" id="SSF140586">
    <property type="entry name" value="Dcp2 domain-like"/>
    <property type="match status" value="1"/>
</dbReference>
<dbReference type="Gene3D" id="3.90.79.10">
    <property type="entry name" value="Nucleoside Triphosphate Pyrophosphohydrolase"/>
    <property type="match status" value="1"/>
</dbReference>
<dbReference type="GO" id="GO:0000184">
    <property type="term" value="P:nuclear-transcribed mRNA catabolic process, nonsense-mediated decay"/>
    <property type="evidence" value="ECO:0007669"/>
    <property type="project" value="InterPro"/>
</dbReference>
<evidence type="ECO:0000256" key="5">
    <source>
        <dbReference type="ARBA" id="ARBA00022723"/>
    </source>
</evidence>
<dbReference type="GO" id="GO:0098745">
    <property type="term" value="C:RNA decapping complex"/>
    <property type="evidence" value="ECO:0007669"/>
    <property type="project" value="EnsemblFungi"/>
</dbReference>
<keyword evidence="12" id="KW-1185">Reference proteome</keyword>
<keyword evidence="7" id="KW-0694">RNA-binding</keyword>
<dbReference type="VEuPathDB" id="FungiDB:SOCG_04225"/>
<feature type="compositionally biased region" description="Basic and acidic residues" evidence="9">
    <location>
        <begin position="643"/>
        <end position="654"/>
    </location>
</feature>
<dbReference type="InterPro" id="IPR000086">
    <property type="entry name" value="NUDIX_hydrolase_dom"/>
</dbReference>
<keyword evidence="5" id="KW-0479">Metal-binding</keyword>
<dbReference type="HOGENOM" id="CLU_384097_0_0_1"/>
<protein>
    <submittedName>
        <fullName evidence="11">mRNA decapping complex catalytic subunit Dcp2</fullName>
    </submittedName>
</protein>
<evidence type="ECO:0000313" key="11">
    <source>
        <dbReference type="EMBL" id="EPX70732.1"/>
    </source>
</evidence>
<evidence type="ECO:0000313" key="12">
    <source>
        <dbReference type="Proteomes" id="UP000016088"/>
    </source>
</evidence>
<feature type="region of interest" description="Disordered" evidence="9">
    <location>
        <begin position="640"/>
        <end position="667"/>
    </location>
</feature>
<dbReference type="InterPro" id="IPR007722">
    <property type="entry name" value="DCP2_BoxA"/>
</dbReference>
<dbReference type="PANTHER" id="PTHR23114:SF17">
    <property type="entry name" value="M7GPPPN-MRNA HYDROLASE"/>
    <property type="match status" value="1"/>
</dbReference>
<dbReference type="GO" id="GO:0140933">
    <property type="term" value="F:5'-(N(7)-methylguanosine 5'-triphospho)-[mRNA] hydrolase activity"/>
    <property type="evidence" value="ECO:0007669"/>
    <property type="project" value="InterPro"/>
</dbReference>
<name>S9PRW3_SCHOY</name>
<dbReference type="FunFam" id="1.10.10.1050:FF:000003">
    <property type="entry name" value="Decapping enzyme Dcp2, putative"/>
    <property type="match status" value="1"/>
</dbReference>
<dbReference type="OrthoDB" id="18996at2759"/>
<sequence length="713" mass="79822">MSFKNATFSQVLDDLSARFILNLPAEEQSSVERLCFQIEQAHWFYEDFIRAQNDQLPSLGLRVFSARLFAHCPLLWKWSKVHEEAFDDFLRYKTRIPVRGAIMLDKSLQRCLLVKGWKASSGWGFPKGKIDKDESDVDCAVREVYEETGFDLTGHINSNEYIDMTIRGQNVRLYIIPEMSLDTAFESRTRKEISKIEWHMLTDLPTYKKSKTDTVKNKFYMVIPFLAPLKKWIKKRNVATKTTKEQGISVDVDADASSQLLTLLKSSTAPNVNSLPISQPVEQQAVPQLPPVDIKQKILTLLNGNFEPKQPLPILPVSSLPQQPPRQVDNPWLNGPSLYGFDPFAYLGLDPQNPSESFPRVAASGPPPPNVASNLQFPDSVNYPSPPQPYLEHRNPYVQNRENFSPEAAMPSPMDLPSPKTVYHEVFHPPSTTSVQSFQPEQMREVYNDTHPKLNIQNPPYTNHTVDPFAVIQQQQQPINNVHDEPTVNRLQNNASSRKLLDMISSPKPARSLPASRDGSSQKLVNILLGTDNSDVNGSIPNKTETVHKPIVSNPPAQPSSHSEHLLQALLNPTSFAKPSSAAEKNEPGNQPLEAKPLPKPKSTIPQSDASDKPKSVEFTRVENTEALKNVLLGRSIQPTTADSKEVMTEHGIKTDGSTQKPATPGFFPGSVKILKRAPSAELEGKNHPTVGKSSDEYFLSYLQDVVRNQKRT</sequence>
<dbReference type="OMA" id="EVYNDTH"/>
<dbReference type="SUPFAM" id="SSF55811">
    <property type="entry name" value="Nudix"/>
    <property type="match status" value="1"/>
</dbReference>
<dbReference type="Proteomes" id="UP000016088">
    <property type="component" value="Unassembled WGS sequence"/>
</dbReference>
<evidence type="ECO:0000256" key="3">
    <source>
        <dbReference type="ARBA" id="ARBA00005279"/>
    </source>
</evidence>
<feature type="region of interest" description="Disordered" evidence="9">
    <location>
        <begin position="531"/>
        <end position="564"/>
    </location>
</feature>
<dbReference type="Gene3D" id="1.10.10.1050">
    <property type="entry name" value="Dcp2, box A domain"/>
    <property type="match status" value="1"/>
</dbReference>
<dbReference type="eggNOG" id="KOG2937">
    <property type="taxonomic scope" value="Eukaryota"/>
</dbReference>
<comment type="subcellular location">
    <subcellularLocation>
        <location evidence="2">Cytoplasm</location>
    </subcellularLocation>
</comment>
<accession>S9PRW3</accession>
<dbReference type="InterPro" id="IPR036189">
    <property type="entry name" value="DCP2_BoxA_sf"/>
</dbReference>
<dbReference type="GO" id="GO:0030145">
    <property type="term" value="F:manganese ion binding"/>
    <property type="evidence" value="ECO:0007669"/>
    <property type="project" value="InterPro"/>
</dbReference>
<feature type="region of interest" description="Disordered" evidence="9">
    <location>
        <begin position="577"/>
        <end position="618"/>
    </location>
</feature>
<evidence type="ECO:0000256" key="4">
    <source>
        <dbReference type="ARBA" id="ARBA00022490"/>
    </source>
</evidence>
<dbReference type="SMR" id="S9PRW3"/>
<dbReference type="AlphaFoldDB" id="S9PRW3"/>
<evidence type="ECO:0000256" key="8">
    <source>
        <dbReference type="ARBA" id="ARBA00023211"/>
    </source>
</evidence>
<dbReference type="PROSITE" id="PS51462">
    <property type="entry name" value="NUDIX"/>
    <property type="match status" value="1"/>
</dbReference>
<dbReference type="GO" id="GO:0010494">
    <property type="term" value="C:cytoplasmic stress granule"/>
    <property type="evidence" value="ECO:0007669"/>
    <property type="project" value="EnsemblFungi"/>
</dbReference>
<comment type="similarity">
    <text evidence="3">Belongs to the Nudix hydrolase family. DCP2 subfamily.</text>
</comment>
<dbReference type="GO" id="GO:0000932">
    <property type="term" value="C:P-body"/>
    <property type="evidence" value="ECO:0007669"/>
    <property type="project" value="EnsemblFungi"/>
</dbReference>
<evidence type="ECO:0000256" key="6">
    <source>
        <dbReference type="ARBA" id="ARBA00022801"/>
    </source>
</evidence>
<evidence type="ECO:0000256" key="1">
    <source>
        <dbReference type="ARBA" id="ARBA00001936"/>
    </source>
</evidence>
<keyword evidence="4" id="KW-0963">Cytoplasm</keyword>
<dbReference type="SMART" id="SM01125">
    <property type="entry name" value="DCP2"/>
    <property type="match status" value="1"/>
</dbReference>
<proteinExistence type="inferred from homology"/>
<dbReference type="InterPro" id="IPR015797">
    <property type="entry name" value="NUDIX_hydrolase-like_dom_sf"/>
</dbReference>
<dbReference type="EMBL" id="KE503208">
    <property type="protein sequence ID" value="EPX70732.1"/>
    <property type="molecule type" value="Genomic_DNA"/>
</dbReference>
<dbReference type="InterPro" id="IPR020084">
    <property type="entry name" value="NUDIX_hydrolase_CS"/>
</dbReference>
<keyword evidence="8" id="KW-0464">Manganese</keyword>
<dbReference type="PANTHER" id="PTHR23114">
    <property type="entry name" value="M7GPPPN-MRNA HYDROLASE"/>
    <property type="match status" value="1"/>
</dbReference>
<dbReference type="GeneID" id="25033189"/>
<keyword evidence="6" id="KW-0378">Hydrolase</keyword>
<dbReference type="GO" id="GO:0140932">
    <property type="term" value="F:5'-(N(7)-methyl 5'-triphosphoguanosine)-[mRNA] diphosphatase activity"/>
    <property type="evidence" value="ECO:0007669"/>
    <property type="project" value="EnsemblFungi"/>
</dbReference>
<dbReference type="FunFam" id="3.90.79.10:FF:000003">
    <property type="entry name" value="M7GpppN-mRNA hydrolase isoform 2"/>
    <property type="match status" value="1"/>
</dbReference>
<evidence type="ECO:0000256" key="2">
    <source>
        <dbReference type="ARBA" id="ARBA00004496"/>
    </source>
</evidence>
<dbReference type="GO" id="GO:0000290">
    <property type="term" value="P:deadenylation-dependent decapping of nuclear-transcribed mRNA"/>
    <property type="evidence" value="ECO:0007669"/>
    <property type="project" value="InterPro"/>
</dbReference>
<comment type="cofactor">
    <cofactor evidence="1">
        <name>Mn(2+)</name>
        <dbReference type="ChEBI" id="CHEBI:29035"/>
    </cofactor>
</comment>
<dbReference type="CDD" id="cd03672">
    <property type="entry name" value="NUDIX_Dcp2p_Nudt20"/>
    <property type="match status" value="1"/>
</dbReference>
<evidence type="ECO:0000256" key="9">
    <source>
        <dbReference type="SAM" id="MobiDB-lite"/>
    </source>
</evidence>
<dbReference type="Pfam" id="PF00293">
    <property type="entry name" value="NUDIX"/>
    <property type="match status" value="1"/>
</dbReference>
<dbReference type="InterPro" id="IPR044099">
    <property type="entry name" value="Dcp2_NUDIX"/>
</dbReference>
<reference evidence="11 12" key="1">
    <citation type="journal article" date="2011" name="Science">
        <title>Comparative functional genomics of the fission yeasts.</title>
        <authorList>
            <person name="Rhind N."/>
            <person name="Chen Z."/>
            <person name="Yassour M."/>
            <person name="Thompson D.A."/>
            <person name="Haas B.J."/>
            <person name="Habib N."/>
            <person name="Wapinski I."/>
            <person name="Roy S."/>
            <person name="Lin M.F."/>
            <person name="Heiman D.I."/>
            <person name="Young S.K."/>
            <person name="Furuya K."/>
            <person name="Guo Y."/>
            <person name="Pidoux A."/>
            <person name="Chen H.M."/>
            <person name="Robbertse B."/>
            <person name="Goldberg J.M."/>
            <person name="Aoki K."/>
            <person name="Bayne E.H."/>
            <person name="Berlin A.M."/>
            <person name="Desjardins C.A."/>
            <person name="Dobbs E."/>
            <person name="Dukaj L."/>
            <person name="Fan L."/>
            <person name="FitzGerald M.G."/>
            <person name="French C."/>
            <person name="Gujja S."/>
            <person name="Hansen K."/>
            <person name="Keifenheim D."/>
            <person name="Levin J.Z."/>
            <person name="Mosher R.A."/>
            <person name="Mueller C.A."/>
            <person name="Pfiffner J."/>
            <person name="Priest M."/>
            <person name="Russ C."/>
            <person name="Smialowska A."/>
            <person name="Swoboda P."/>
            <person name="Sykes S.M."/>
            <person name="Vaughn M."/>
            <person name="Vengrova S."/>
            <person name="Yoder R."/>
            <person name="Zeng Q."/>
            <person name="Allshire R."/>
            <person name="Baulcombe D."/>
            <person name="Birren B.W."/>
            <person name="Brown W."/>
            <person name="Ekwall K."/>
            <person name="Kellis M."/>
            <person name="Leatherwood J."/>
            <person name="Levin H."/>
            <person name="Margalit H."/>
            <person name="Martienssen R."/>
            <person name="Nieduszynski C.A."/>
            <person name="Spatafora J.W."/>
            <person name="Friedman N."/>
            <person name="Dalgaard J.Z."/>
            <person name="Baumann P."/>
            <person name="Niki H."/>
            <person name="Regev A."/>
            <person name="Nusbaum C."/>
        </authorList>
    </citation>
    <scope>NUCLEOTIDE SEQUENCE [LARGE SCALE GENOMIC DNA]</scope>
    <source>
        <strain evidence="12">yFS286</strain>
    </source>
</reference>
<gene>
    <name evidence="11" type="ORF">SOCG_04225</name>
</gene>
<evidence type="ECO:0000259" key="10">
    <source>
        <dbReference type="PROSITE" id="PS51462"/>
    </source>
</evidence>
<feature type="compositionally biased region" description="Polar residues" evidence="9">
    <location>
        <begin position="531"/>
        <end position="544"/>
    </location>
</feature>